<sequence length="122" mass="13242">MGMLSYIERLTRDCDSMRDFLCRGYGEVGCGQEAAALEATRLQKRNKNSTVTELAKRLSPLSLPASTATKKESFPCVPKNGQEIKDLDRESSPPPHVSSSNIAGNSPPPSRPAAHPPSARLY</sequence>
<feature type="region of interest" description="Disordered" evidence="1">
    <location>
        <begin position="63"/>
        <end position="122"/>
    </location>
</feature>
<reference evidence="2 3" key="1">
    <citation type="submission" date="2023-08" db="EMBL/GenBank/DDBJ databases">
        <title>Black Yeasts Isolated from many extreme environments.</title>
        <authorList>
            <person name="Coleine C."/>
            <person name="Stajich J.E."/>
            <person name="Selbmann L."/>
        </authorList>
    </citation>
    <scope>NUCLEOTIDE SEQUENCE [LARGE SCALE GENOMIC DNA]</scope>
    <source>
        <strain evidence="2 3">CCFEE 536</strain>
    </source>
</reference>
<feature type="compositionally biased region" description="Basic and acidic residues" evidence="1">
    <location>
        <begin position="82"/>
        <end position="91"/>
    </location>
</feature>
<evidence type="ECO:0000313" key="3">
    <source>
        <dbReference type="Proteomes" id="UP001357485"/>
    </source>
</evidence>
<gene>
    <name evidence="2" type="ORF">LTR16_011283</name>
</gene>
<accession>A0ABR0M3H5</accession>
<dbReference type="EMBL" id="JAVRRA010003454">
    <property type="protein sequence ID" value="KAK5276394.1"/>
    <property type="molecule type" value="Genomic_DNA"/>
</dbReference>
<feature type="compositionally biased region" description="Pro residues" evidence="1">
    <location>
        <begin position="106"/>
        <end position="115"/>
    </location>
</feature>
<keyword evidence="3" id="KW-1185">Reference proteome</keyword>
<name>A0ABR0M3H5_9PEZI</name>
<evidence type="ECO:0000313" key="2">
    <source>
        <dbReference type="EMBL" id="KAK5276394.1"/>
    </source>
</evidence>
<organism evidence="2 3">
    <name type="scientific">Cryomyces antarcticus</name>
    <dbReference type="NCBI Taxonomy" id="329879"/>
    <lineage>
        <taxon>Eukaryota</taxon>
        <taxon>Fungi</taxon>
        <taxon>Dikarya</taxon>
        <taxon>Ascomycota</taxon>
        <taxon>Pezizomycotina</taxon>
        <taxon>Dothideomycetes</taxon>
        <taxon>Dothideomycetes incertae sedis</taxon>
        <taxon>Cryomyces</taxon>
    </lineage>
</organism>
<proteinExistence type="predicted"/>
<evidence type="ECO:0000256" key="1">
    <source>
        <dbReference type="SAM" id="MobiDB-lite"/>
    </source>
</evidence>
<dbReference type="Proteomes" id="UP001357485">
    <property type="component" value="Unassembled WGS sequence"/>
</dbReference>
<comment type="caution">
    <text evidence="2">The sequence shown here is derived from an EMBL/GenBank/DDBJ whole genome shotgun (WGS) entry which is preliminary data.</text>
</comment>
<protein>
    <submittedName>
        <fullName evidence="2">Uncharacterized protein</fullName>
    </submittedName>
</protein>